<gene>
    <name evidence="1" type="ORF">S03H2_33662</name>
</gene>
<accession>X1FXI5</accession>
<dbReference type="EMBL" id="BARU01020502">
    <property type="protein sequence ID" value="GAH49722.1"/>
    <property type="molecule type" value="Genomic_DNA"/>
</dbReference>
<evidence type="ECO:0008006" key="2">
    <source>
        <dbReference type="Google" id="ProtNLM"/>
    </source>
</evidence>
<feature type="non-terminal residue" evidence="1">
    <location>
        <position position="286"/>
    </location>
</feature>
<comment type="caution">
    <text evidence="1">The sequence shown here is derived from an EMBL/GenBank/DDBJ whole genome shotgun (WGS) entry which is preliminary data.</text>
</comment>
<proteinExistence type="predicted"/>
<evidence type="ECO:0000313" key="1">
    <source>
        <dbReference type="EMBL" id="GAH49722.1"/>
    </source>
</evidence>
<organism evidence="1">
    <name type="scientific">marine sediment metagenome</name>
    <dbReference type="NCBI Taxonomy" id="412755"/>
    <lineage>
        <taxon>unclassified sequences</taxon>
        <taxon>metagenomes</taxon>
        <taxon>ecological metagenomes</taxon>
    </lineage>
</organism>
<dbReference type="AlphaFoldDB" id="X1FXI5"/>
<sequence>ELADALGKLPNGFTRTPSNVEIRMLKKIFSPEDASLASKLSEKLETAEEIANRTGLPLEETRDHLLKMAEESLLWLDHYEFSIDYDMDQLINAENPRFRLPPFLVGLMETKAEELDHEFIHLFEAYMADGGAADIMKPGPALMRVIPSRGSVKKEWILPYDEVKNILSKAKTFFVYDCVCRTVKEEVGRECDFPLNNCLYFSLHDHIPGQYSKEGQISQEQVFEILDKSEELGLVHTISNVMKGAGYLCNCCGCCCTLLRGINEWGIEESVAAANYYATIDREECT</sequence>
<feature type="non-terminal residue" evidence="1">
    <location>
        <position position="1"/>
    </location>
</feature>
<name>X1FXI5_9ZZZZ</name>
<protein>
    <recommendedName>
        <fullName evidence="2">4Fe-4S ferredoxin-type domain-containing protein</fullName>
    </recommendedName>
</protein>
<reference evidence="1" key="1">
    <citation type="journal article" date="2014" name="Front. Microbiol.">
        <title>High frequency of phylogenetically diverse reductive dehalogenase-homologous genes in deep subseafloor sedimentary metagenomes.</title>
        <authorList>
            <person name="Kawai M."/>
            <person name="Futagami T."/>
            <person name="Toyoda A."/>
            <person name="Takaki Y."/>
            <person name="Nishi S."/>
            <person name="Hori S."/>
            <person name="Arai W."/>
            <person name="Tsubouchi T."/>
            <person name="Morono Y."/>
            <person name="Uchiyama I."/>
            <person name="Ito T."/>
            <person name="Fujiyama A."/>
            <person name="Inagaki F."/>
            <person name="Takami H."/>
        </authorList>
    </citation>
    <scope>NUCLEOTIDE SEQUENCE</scope>
    <source>
        <strain evidence="1">Expedition CK06-06</strain>
    </source>
</reference>